<sequence>MLHIVGFALPTLPSTLSPPTPQVWQGCFILGVKIESDRLKPLRGGAIAPISSNLAFS</sequence>
<dbReference type="AlphaFoldDB" id="K9YY11"/>
<name>K9YY11_DACS8</name>
<keyword evidence="2" id="KW-1185">Reference proteome</keyword>
<protein>
    <submittedName>
        <fullName evidence="1">Uncharacterized protein</fullName>
    </submittedName>
</protein>
<reference evidence="1" key="1">
    <citation type="submission" date="2012-04" db="EMBL/GenBank/DDBJ databases">
        <title>Finished genome of Dactylococcopsis salina PCC 8305.</title>
        <authorList>
            <consortium name="US DOE Joint Genome Institute"/>
            <person name="Gugger M."/>
            <person name="Coursin T."/>
            <person name="Rippka R."/>
            <person name="Tandeau De Marsac N."/>
            <person name="Huntemann M."/>
            <person name="Wei C.-L."/>
            <person name="Han J."/>
            <person name="Detter J.C."/>
            <person name="Han C."/>
            <person name="Tapia R."/>
            <person name="Daligault H."/>
            <person name="Chen A."/>
            <person name="Krypides N."/>
            <person name="Mavromatis K."/>
            <person name="Markowitz V."/>
            <person name="Szeto E."/>
            <person name="Ivanova N."/>
            <person name="Ovchinnikova G."/>
            <person name="Pagani I."/>
            <person name="Pati A."/>
            <person name="Goodwin L."/>
            <person name="Peters L."/>
            <person name="Pitluck S."/>
            <person name="Woyke T."/>
            <person name="Kerfeld C."/>
        </authorList>
    </citation>
    <scope>NUCLEOTIDE SEQUENCE [LARGE SCALE GENOMIC DNA]</scope>
    <source>
        <strain evidence="1">PCC 8305</strain>
    </source>
</reference>
<dbReference type="KEGG" id="dsl:Dacsa_3289"/>
<gene>
    <name evidence="1" type="ORF">Dacsa_3289</name>
</gene>
<evidence type="ECO:0000313" key="2">
    <source>
        <dbReference type="Proteomes" id="UP000010482"/>
    </source>
</evidence>
<dbReference type="HOGENOM" id="CLU_2989124_0_0_3"/>
<dbReference type="RefSeq" id="WP_015230775.1">
    <property type="nucleotide sequence ID" value="NC_019780.1"/>
</dbReference>
<dbReference type="EMBL" id="CP003944">
    <property type="protein sequence ID" value="AFZ51799.1"/>
    <property type="molecule type" value="Genomic_DNA"/>
</dbReference>
<dbReference type="Proteomes" id="UP000010482">
    <property type="component" value="Chromosome"/>
</dbReference>
<proteinExistence type="predicted"/>
<evidence type="ECO:0000313" key="1">
    <source>
        <dbReference type="EMBL" id="AFZ51799.1"/>
    </source>
</evidence>
<organism evidence="1 2">
    <name type="scientific">Dactylococcopsis salina (strain PCC 8305)</name>
    <name type="common">Myxobactron salinum</name>
    <dbReference type="NCBI Taxonomy" id="13035"/>
    <lineage>
        <taxon>Bacteria</taxon>
        <taxon>Bacillati</taxon>
        <taxon>Cyanobacteriota</taxon>
        <taxon>Cyanophyceae</taxon>
        <taxon>Nodosilineales</taxon>
        <taxon>Cymatolegaceae</taxon>
        <taxon>Dactylococcopsis</taxon>
    </lineage>
</organism>
<accession>K9YY11</accession>